<feature type="region of interest" description="Disordered" evidence="3">
    <location>
        <begin position="604"/>
        <end position="675"/>
    </location>
</feature>
<name>A0A8K0AII6_ANDGO</name>
<dbReference type="NCBIfam" id="TIGR00756">
    <property type="entry name" value="PPR"/>
    <property type="match status" value="1"/>
</dbReference>
<dbReference type="Gene3D" id="1.25.40.10">
    <property type="entry name" value="Tetratricopeptide repeat domain"/>
    <property type="match status" value="3"/>
</dbReference>
<comment type="caution">
    <text evidence="4">The sequence shown here is derived from an EMBL/GenBank/DDBJ whole genome shotgun (WGS) entry which is preliminary data.</text>
</comment>
<dbReference type="AlphaFoldDB" id="A0A8K0AII6"/>
<evidence type="ECO:0000256" key="1">
    <source>
        <dbReference type="ARBA" id="ARBA00022737"/>
    </source>
</evidence>
<dbReference type="PANTHER" id="PTHR47936:SF1">
    <property type="entry name" value="PENTATRICOPEPTIDE REPEAT-CONTAINING PROTEIN GUN1, CHLOROPLASTIC"/>
    <property type="match status" value="1"/>
</dbReference>
<dbReference type="InterPro" id="IPR011990">
    <property type="entry name" value="TPR-like_helical_dom_sf"/>
</dbReference>
<feature type="compositionally biased region" description="Low complexity" evidence="3">
    <location>
        <begin position="636"/>
        <end position="646"/>
    </location>
</feature>
<dbReference type="PROSITE" id="PS51375">
    <property type="entry name" value="PPR"/>
    <property type="match status" value="1"/>
</dbReference>
<feature type="region of interest" description="Disordered" evidence="3">
    <location>
        <begin position="43"/>
        <end position="102"/>
    </location>
</feature>
<sequence>MQGFRQLSRLVQATRISSLSLSSSSASSRSVFARAMSTAESVATAETASMDGAAGEPGAAQTPVPAPKPSFKNDSYSSSAYDELAESMKRETNAARRHSPCHPYNMRMTKAASEQDMDGVLAVFDELMVAGVTPNIVAINHAMSAHARKGESSKAAQLLQTAEEKDMKPTIYTYNAAIRACIMRGELGKAEAVFRSIKAKGLVPDAYTFSYLMAVAGKASVYGRAVAIAEEMITAGVTPNANVYPSLIRNAVADRKPRSVALLLDAAVKQGIELDVAVYASAIALLAPARLAEPSVTLLKKIREKYSQLRLDIGLVIALLDCAFARRSGALLDEVVSMLQTEQFANVYDVTKNQALMEAVSSAQAACGRWAEAWETVNKFETGAQTVKLGESLIAPTLDANALAGVRFSAARSVEDLDRAYYALEDAVRRDVLPSQAHVSACLDALIGACVPLNDLDRAFATFDAYGKSLQTHPSIETFRSLLRVSISCRRLQSAEAVVRLMKERGLNTESDEEIQILLASGYARTGRLEELEKLVKRLEDVDLQAGGRGAGPMAIYRIWANKLAILQKPTEEIVKRVEEKGLDAASIKELVARVTKRAERNLAAEKAEGVSDGASNPQNGERPPRRYTRHFDGPNSANNGNYNSNGERRPRRKNAAEESSSNADSIVVTDQPSS</sequence>
<dbReference type="InterPro" id="IPR002885">
    <property type="entry name" value="PPR_rpt"/>
</dbReference>
<proteinExistence type="predicted"/>
<reference evidence="4" key="1">
    <citation type="submission" date="2019-09" db="EMBL/GenBank/DDBJ databases">
        <title>The Mitochondrial Proteome of the Jakobid, Andalucia godoyi, a Protist With the Most Gene-Rich and Bacteria-Like Mitochondrial Genome.</title>
        <authorList>
            <person name="Gray M.W."/>
            <person name="Burger G."/>
            <person name="Derelle R."/>
            <person name="Klimes V."/>
            <person name="Leger M."/>
            <person name="Sarrasin M."/>
            <person name="Vlcek C."/>
            <person name="Roger A.J."/>
            <person name="Elias M."/>
            <person name="Lang B.F."/>
        </authorList>
    </citation>
    <scope>NUCLEOTIDE SEQUENCE</scope>
    <source>
        <strain evidence="4">And28</strain>
    </source>
</reference>
<dbReference type="GO" id="GO:0009507">
    <property type="term" value="C:chloroplast"/>
    <property type="evidence" value="ECO:0007669"/>
    <property type="project" value="TreeGrafter"/>
</dbReference>
<gene>
    <name evidence="4" type="ORF">ANDGO_03812</name>
</gene>
<accession>A0A8K0AII6</accession>
<dbReference type="PANTHER" id="PTHR47936">
    <property type="entry name" value="PPR_LONG DOMAIN-CONTAINING PROTEIN"/>
    <property type="match status" value="1"/>
</dbReference>
<dbReference type="GO" id="GO:0031930">
    <property type="term" value="P:mitochondria-nucleus signaling pathway"/>
    <property type="evidence" value="ECO:0007669"/>
    <property type="project" value="TreeGrafter"/>
</dbReference>
<keyword evidence="1" id="KW-0677">Repeat</keyword>
<dbReference type="Pfam" id="PF13812">
    <property type="entry name" value="PPR_3"/>
    <property type="match status" value="1"/>
</dbReference>
<feature type="repeat" description="PPR" evidence="2">
    <location>
        <begin position="170"/>
        <end position="204"/>
    </location>
</feature>
<keyword evidence="5" id="KW-1185">Reference proteome</keyword>
<organism evidence="4 5">
    <name type="scientific">Andalucia godoyi</name>
    <name type="common">Flagellate</name>
    <dbReference type="NCBI Taxonomy" id="505711"/>
    <lineage>
        <taxon>Eukaryota</taxon>
        <taxon>Discoba</taxon>
        <taxon>Jakobida</taxon>
        <taxon>Andalucina</taxon>
        <taxon>Andaluciidae</taxon>
        <taxon>Andalucia</taxon>
    </lineage>
</organism>
<dbReference type="OrthoDB" id="185373at2759"/>
<evidence type="ECO:0000256" key="3">
    <source>
        <dbReference type="SAM" id="MobiDB-lite"/>
    </source>
</evidence>
<evidence type="ECO:0000313" key="5">
    <source>
        <dbReference type="Proteomes" id="UP000799049"/>
    </source>
</evidence>
<dbReference type="EMBL" id="VRVR01000004">
    <property type="protein sequence ID" value="KAF0853056.1"/>
    <property type="molecule type" value="Genomic_DNA"/>
</dbReference>
<protein>
    <submittedName>
        <fullName evidence="4">Mitochondrial pentatricopeptide repeat (PPR) protein</fullName>
    </submittedName>
</protein>
<dbReference type="Proteomes" id="UP000799049">
    <property type="component" value="Unassembled WGS sequence"/>
</dbReference>
<evidence type="ECO:0000256" key="2">
    <source>
        <dbReference type="PROSITE-ProRule" id="PRU00708"/>
    </source>
</evidence>
<evidence type="ECO:0000313" key="4">
    <source>
        <dbReference type="EMBL" id="KAF0853056.1"/>
    </source>
</evidence>